<gene>
    <name evidence="2" type="ORF">V5N11_006273</name>
</gene>
<dbReference type="InterPro" id="IPR005174">
    <property type="entry name" value="KIB1-4_b-propeller"/>
</dbReference>
<evidence type="ECO:0000313" key="3">
    <source>
        <dbReference type="Proteomes" id="UP001558713"/>
    </source>
</evidence>
<dbReference type="Pfam" id="PF03478">
    <property type="entry name" value="Beta-prop_KIB1-4"/>
    <property type="match status" value="1"/>
</dbReference>
<dbReference type="SMART" id="SM00256">
    <property type="entry name" value="FBOX"/>
    <property type="match status" value="1"/>
</dbReference>
<dbReference type="InterPro" id="IPR050942">
    <property type="entry name" value="F-box_BR-signaling"/>
</dbReference>
<dbReference type="EMBL" id="JBANAX010000584">
    <property type="protein sequence ID" value="KAL1201733.1"/>
    <property type="molecule type" value="Genomic_DNA"/>
</dbReference>
<reference evidence="2 3" key="1">
    <citation type="submission" date="2024-04" db="EMBL/GenBank/DDBJ databases">
        <title>Genome assembly C_amara_ONT_v2.</title>
        <authorList>
            <person name="Yant L."/>
            <person name="Moore C."/>
            <person name="Slenker M."/>
        </authorList>
    </citation>
    <scope>NUCLEOTIDE SEQUENCE [LARGE SCALE GENOMIC DNA]</scope>
    <source>
        <tissue evidence="2">Leaf</tissue>
    </source>
</reference>
<dbReference type="InterPro" id="IPR001810">
    <property type="entry name" value="F-box_dom"/>
</dbReference>
<dbReference type="Pfam" id="PF00646">
    <property type="entry name" value="F-box"/>
    <property type="match status" value="1"/>
</dbReference>
<comment type="caution">
    <text evidence="2">The sequence shown here is derived from an EMBL/GenBank/DDBJ whole genome shotgun (WGS) entry which is preliminary data.</text>
</comment>
<evidence type="ECO:0000259" key="1">
    <source>
        <dbReference type="SMART" id="SM00256"/>
    </source>
</evidence>
<organism evidence="2 3">
    <name type="scientific">Cardamine amara subsp. amara</name>
    <dbReference type="NCBI Taxonomy" id="228776"/>
    <lineage>
        <taxon>Eukaryota</taxon>
        <taxon>Viridiplantae</taxon>
        <taxon>Streptophyta</taxon>
        <taxon>Embryophyta</taxon>
        <taxon>Tracheophyta</taxon>
        <taxon>Spermatophyta</taxon>
        <taxon>Magnoliopsida</taxon>
        <taxon>eudicotyledons</taxon>
        <taxon>Gunneridae</taxon>
        <taxon>Pentapetalae</taxon>
        <taxon>rosids</taxon>
        <taxon>malvids</taxon>
        <taxon>Brassicales</taxon>
        <taxon>Brassicaceae</taxon>
        <taxon>Cardamineae</taxon>
        <taxon>Cardamine</taxon>
    </lineage>
</organism>
<dbReference type="PANTHER" id="PTHR44259:SF26">
    <property type="entry name" value="F-BOX FAMILY PROTEIN-LIKE PROTEIN"/>
    <property type="match status" value="1"/>
</dbReference>
<dbReference type="Gene3D" id="1.20.1280.50">
    <property type="match status" value="1"/>
</dbReference>
<dbReference type="SUPFAM" id="SSF81383">
    <property type="entry name" value="F-box domain"/>
    <property type="match status" value="1"/>
</dbReference>
<sequence length="397" mass="46080">MEKNHNPNSHECLRGDASNFWSDLPLDLLNSVFQRLSFANFQRAKAVCSSWYSASRQSPKKNQIPWLILFPKNNNDTSCTLFNPEEKDKLYKTKDLIVDFAKNVCIATYGSWLLMKDHRYNLHILNLFTGEKINLPPVESQLGMTKIERTLDDGFRITNISYILETKGIVIRSPVLWIDEKTKDYVVLWALENWCVVYAKKGDNLWNQIPGTLFCVHMVYKDHKLYFLRCSPYRNFRIFDFSGEIPRENFEYSFIEPGFQLGPRRIISTSWSGCERKLVLTITGDVLKVVRMPSGRRSRTKSFRIFKVYSSELLKKHEQVDSLGDEAMLFDLGVTVPANEIDGLNRNSIYFKGTLGKNTNAIFVFNLETQKMEPLRQLDCSSLQLSSARWFLPSFTH</sequence>
<name>A0ABD1A4G3_CARAN</name>
<proteinExistence type="predicted"/>
<keyword evidence="3" id="KW-1185">Reference proteome</keyword>
<dbReference type="Proteomes" id="UP001558713">
    <property type="component" value="Unassembled WGS sequence"/>
</dbReference>
<protein>
    <submittedName>
        <fullName evidence="2">F-box protein</fullName>
    </submittedName>
</protein>
<dbReference type="AlphaFoldDB" id="A0ABD1A4G3"/>
<accession>A0ABD1A4G3</accession>
<dbReference type="InterPro" id="IPR036047">
    <property type="entry name" value="F-box-like_dom_sf"/>
</dbReference>
<evidence type="ECO:0000313" key="2">
    <source>
        <dbReference type="EMBL" id="KAL1201733.1"/>
    </source>
</evidence>
<feature type="domain" description="F-box" evidence="1">
    <location>
        <begin position="24"/>
        <end position="64"/>
    </location>
</feature>
<dbReference type="PANTHER" id="PTHR44259">
    <property type="entry name" value="OS07G0183000 PROTEIN-RELATED"/>
    <property type="match status" value="1"/>
</dbReference>